<sequence length="836" mass="81810">MFPSPVKQVVSVGAGTGGGANHATIALLDDGTVWSVGGNGFGQLGTGGNSRSQWMQIAGLSGVQQISAGNESVYALLADKTVMAWGDNSFGQLGANVSGGSASTPVQVAGLSNVAQVSSGTQQCFFLLTDGTVRAIGRNTFGAALGDGSSVSQSASPVQVSGLSNVTQIAGFAQGGYAVKSDGTVWSWGSDYAGALGKGTTPVPPQWSASAAVYASSTPVQVQGLSGKTVVQVAGSFAGGVVRTSDGAVYAWGDNTSGFVGDGTTTSRSSATAVSGLTSGVARVTASGNSAYAIKSDGSVIAWGDNSTGQLGTGNTTNATTPVNVSGLSGLPITGFMTNSPSTNRMYLYVGTATVTVDVDAQVPAGTAGAVVAKVTAGSVPVTGAALTLSASNNAQLGASSGSTGASGTYQTTVQLNRWTTPGLVTKVTAASGTSAGSDTFVSLGANALGFGLNQWAELGDGGAAGGDAAGSGVARTTPSQLLRAFPSPVKQVVSVGAGTGGGANHATIALLDDGTVWSVGGNGFGQLGTGGNSRTTWARVTGVSGVQQISAGNESVYALLADKTVMAWGDNSFGQLGANVSGGSASTPVQVAGLSNVAQVSSGTQQCFFLLTDGTVRAIGRNTFGAALGDGSSVSQSASPVQVSGLSNVTQIAGFAQGGYAVKSDGTVWSWGSDYAGALGKGTTPVPPQWSASAAVYASSTPVQVQGLSGKTVVQVAGSFAGGVVRTSDGAVYAWGDNASGFVGDGTTTSRSSATAVSGLTSGVARVTASGNSAYAIKSDGSVIAWGDNSTGQLGTGNTTNATTPVAVSGLSGLPITGFMTNSPSTNRMYLYTAP</sequence>
<comment type="caution">
    <text evidence="1">The sequence shown here is derived from an EMBL/GenBank/DDBJ whole genome shotgun (WGS) entry which is preliminary data.</text>
</comment>
<accession>A0ABU0TT53</accession>
<gene>
    <name evidence="1" type="ORF">QE412_001413</name>
</gene>
<dbReference type="Gene3D" id="2.130.10.30">
    <property type="entry name" value="Regulator of chromosome condensation 1/beta-lactamase-inhibitor protein II"/>
    <property type="match status" value="4"/>
</dbReference>
<name>A0ABU0TT53_MICTR</name>
<reference evidence="1 2" key="1">
    <citation type="submission" date="2023-07" db="EMBL/GenBank/DDBJ databases">
        <title>Functional and genomic diversity of the sorghum phyllosphere microbiome.</title>
        <authorList>
            <person name="Shade A."/>
        </authorList>
    </citation>
    <scope>NUCLEOTIDE SEQUENCE [LARGE SCALE GENOMIC DNA]</scope>
    <source>
        <strain evidence="1 2">SORGH_AS_1207</strain>
    </source>
</reference>
<dbReference type="PANTHER" id="PTHR45982:SF1">
    <property type="entry name" value="REGULATOR OF CHROMOSOME CONDENSATION"/>
    <property type="match status" value="1"/>
</dbReference>
<dbReference type="PRINTS" id="PR00633">
    <property type="entry name" value="RCCNDNSATION"/>
</dbReference>
<dbReference type="Pfam" id="PF13540">
    <property type="entry name" value="RCC1_2"/>
    <property type="match status" value="2"/>
</dbReference>
<protein>
    <submittedName>
        <fullName evidence="1">Alpha-tubulin suppressor-like RCC1 family protein</fullName>
    </submittedName>
</protein>
<evidence type="ECO:0000313" key="2">
    <source>
        <dbReference type="Proteomes" id="UP001226691"/>
    </source>
</evidence>
<dbReference type="PROSITE" id="PS50012">
    <property type="entry name" value="RCC1_3"/>
    <property type="match status" value="10"/>
</dbReference>
<keyword evidence="2" id="KW-1185">Reference proteome</keyword>
<dbReference type="InterPro" id="IPR009091">
    <property type="entry name" value="RCC1/BLIP-II"/>
</dbReference>
<dbReference type="Pfam" id="PF00415">
    <property type="entry name" value="RCC1"/>
    <property type="match status" value="4"/>
</dbReference>
<dbReference type="InterPro" id="IPR051553">
    <property type="entry name" value="Ran_GTPase-activating"/>
</dbReference>
<dbReference type="Proteomes" id="UP001226691">
    <property type="component" value="Unassembled WGS sequence"/>
</dbReference>
<dbReference type="SUPFAM" id="SSF50985">
    <property type="entry name" value="RCC1/BLIP-II"/>
    <property type="match status" value="2"/>
</dbReference>
<dbReference type="EMBL" id="JAUTBF010000001">
    <property type="protein sequence ID" value="MDQ1122840.1"/>
    <property type="molecule type" value="Genomic_DNA"/>
</dbReference>
<dbReference type="PANTHER" id="PTHR45982">
    <property type="entry name" value="REGULATOR OF CHROMOSOME CONDENSATION"/>
    <property type="match status" value="1"/>
</dbReference>
<evidence type="ECO:0000313" key="1">
    <source>
        <dbReference type="EMBL" id="MDQ1122840.1"/>
    </source>
</evidence>
<organism evidence="1 2">
    <name type="scientific">Microbacterium trichothecenolyticum</name>
    <name type="common">Aureobacterium trichothecenolyticum</name>
    <dbReference type="NCBI Taxonomy" id="69370"/>
    <lineage>
        <taxon>Bacteria</taxon>
        <taxon>Bacillati</taxon>
        <taxon>Actinomycetota</taxon>
        <taxon>Actinomycetes</taxon>
        <taxon>Micrococcales</taxon>
        <taxon>Microbacteriaceae</taxon>
        <taxon>Microbacterium</taxon>
    </lineage>
</organism>
<proteinExistence type="predicted"/>
<dbReference type="InterPro" id="IPR000408">
    <property type="entry name" value="Reg_chr_condens"/>
</dbReference>